<evidence type="ECO:0000313" key="2">
    <source>
        <dbReference type="Proteomes" id="UP000789901"/>
    </source>
</evidence>
<accession>A0ABN7X955</accession>
<sequence length="50" mass="5773">PQAIKNISVTTSEIDDNKVLRIECKKLEIQRNKISEIDKEVILQKASKTY</sequence>
<protein>
    <submittedName>
        <fullName evidence="1">16752_t:CDS:1</fullName>
    </submittedName>
</protein>
<name>A0ABN7X955_GIGMA</name>
<feature type="non-terminal residue" evidence="1">
    <location>
        <position position="1"/>
    </location>
</feature>
<evidence type="ECO:0000313" key="1">
    <source>
        <dbReference type="EMBL" id="CAG8849516.1"/>
    </source>
</evidence>
<dbReference type="Proteomes" id="UP000789901">
    <property type="component" value="Unassembled WGS sequence"/>
</dbReference>
<proteinExistence type="predicted"/>
<comment type="caution">
    <text evidence="1">The sequence shown here is derived from an EMBL/GenBank/DDBJ whole genome shotgun (WGS) entry which is preliminary data.</text>
</comment>
<gene>
    <name evidence="1" type="ORF">GMARGA_LOCUS39754</name>
</gene>
<organism evidence="1 2">
    <name type="scientific">Gigaspora margarita</name>
    <dbReference type="NCBI Taxonomy" id="4874"/>
    <lineage>
        <taxon>Eukaryota</taxon>
        <taxon>Fungi</taxon>
        <taxon>Fungi incertae sedis</taxon>
        <taxon>Mucoromycota</taxon>
        <taxon>Glomeromycotina</taxon>
        <taxon>Glomeromycetes</taxon>
        <taxon>Diversisporales</taxon>
        <taxon>Gigasporaceae</taxon>
        <taxon>Gigaspora</taxon>
    </lineage>
</organism>
<dbReference type="EMBL" id="CAJVQB010096593">
    <property type="protein sequence ID" value="CAG8849516.1"/>
    <property type="molecule type" value="Genomic_DNA"/>
</dbReference>
<keyword evidence="2" id="KW-1185">Reference proteome</keyword>
<reference evidence="1 2" key="1">
    <citation type="submission" date="2021-06" db="EMBL/GenBank/DDBJ databases">
        <authorList>
            <person name="Kallberg Y."/>
            <person name="Tangrot J."/>
            <person name="Rosling A."/>
        </authorList>
    </citation>
    <scope>NUCLEOTIDE SEQUENCE [LARGE SCALE GENOMIC DNA]</scope>
    <source>
        <strain evidence="1 2">120-4 pot B 10/14</strain>
    </source>
</reference>